<feature type="domain" description="TadE-like" evidence="2">
    <location>
        <begin position="15"/>
        <end position="56"/>
    </location>
</feature>
<evidence type="ECO:0000313" key="5">
    <source>
        <dbReference type="EMBL" id="RIV85195.1"/>
    </source>
</evidence>
<evidence type="ECO:0000259" key="2">
    <source>
        <dbReference type="Pfam" id="PF07811"/>
    </source>
</evidence>
<keyword evidence="1" id="KW-0812">Transmembrane</keyword>
<dbReference type="Pfam" id="PF07811">
    <property type="entry name" value="TadE"/>
    <property type="match status" value="1"/>
</dbReference>
<dbReference type="EMBL" id="QXFL01000022">
    <property type="protein sequence ID" value="RIV82225.1"/>
    <property type="molecule type" value="Genomic_DNA"/>
</dbReference>
<dbReference type="EMBL" id="QXFL01000001">
    <property type="protein sequence ID" value="RIV89338.1"/>
    <property type="molecule type" value="Genomic_DNA"/>
</dbReference>
<name>A0A418NXM9_9SPHN</name>
<accession>A0A418NXM9</accession>
<protein>
    <submittedName>
        <fullName evidence="6">Pilus assembly protein</fullName>
    </submittedName>
</protein>
<evidence type="ECO:0000256" key="1">
    <source>
        <dbReference type="SAM" id="Phobius"/>
    </source>
</evidence>
<keyword evidence="1" id="KW-0472">Membrane</keyword>
<keyword evidence="7" id="KW-1185">Reference proteome</keyword>
<dbReference type="Proteomes" id="UP000286576">
    <property type="component" value="Unassembled WGS sequence"/>
</dbReference>
<evidence type="ECO:0000313" key="7">
    <source>
        <dbReference type="Proteomes" id="UP000286576"/>
    </source>
</evidence>
<dbReference type="InterPro" id="IPR012495">
    <property type="entry name" value="TadE-like_dom"/>
</dbReference>
<sequence length="169" mass="17862">MRSFSLSTIRRNEDGVATVEFALWVTGFFMIVMVALDFGMFFIERGKVNEAVAASAVASFEEADNVNFGVLPNYVRSIADNQAITVAMSCNGVANSCTNLNRTCACLKTDGTYVAAACGNICTGPDVTGGSTAGYYLTIEADQGFNPVVLPAGLLSDTSVTQQATVRLQ</sequence>
<dbReference type="AlphaFoldDB" id="A0A418NXM9"/>
<dbReference type="OrthoDB" id="7427484at2"/>
<keyword evidence="1" id="KW-1133">Transmembrane helix</keyword>
<comment type="caution">
    <text evidence="6">The sequence shown here is derived from an EMBL/GenBank/DDBJ whole genome shotgun (WGS) entry which is preliminary data.</text>
</comment>
<dbReference type="EMBL" id="QXFL01000005">
    <property type="protein sequence ID" value="RIV85195.1"/>
    <property type="molecule type" value="Genomic_DNA"/>
</dbReference>
<evidence type="ECO:0000313" key="4">
    <source>
        <dbReference type="EMBL" id="RIV83157.1"/>
    </source>
</evidence>
<evidence type="ECO:0000313" key="6">
    <source>
        <dbReference type="EMBL" id="RIV89338.1"/>
    </source>
</evidence>
<proteinExistence type="predicted"/>
<evidence type="ECO:0000313" key="3">
    <source>
        <dbReference type="EMBL" id="RIV82225.1"/>
    </source>
</evidence>
<dbReference type="RefSeq" id="WP_119584765.1">
    <property type="nucleotide sequence ID" value="NZ_CAWODQ010000001.1"/>
</dbReference>
<reference evidence="6 7" key="1">
    <citation type="submission" date="2018-08" db="EMBL/GenBank/DDBJ databases">
        <title>Erythrobacter zhengii sp.nov., a bacterium isolated from deep-sea sediment.</title>
        <authorList>
            <person name="Fang C."/>
            <person name="Wu Y.-H."/>
            <person name="Sun C."/>
            <person name="Wang H."/>
            <person name="Cheng H."/>
            <person name="Meng F.-X."/>
            <person name="Wang C.-S."/>
            <person name="Xu X.-W."/>
        </authorList>
    </citation>
    <scope>NUCLEOTIDE SEQUENCE [LARGE SCALE GENOMIC DNA]</scope>
    <source>
        <strain evidence="6 7">V18</strain>
    </source>
</reference>
<gene>
    <name evidence="6" type="ORF">D2V07_03655</name>
    <name evidence="5" type="ORF">D2V07_13020</name>
    <name evidence="4" type="ORF">D2V07_17020</name>
    <name evidence="3" type="ORF">D2V07_18225</name>
</gene>
<feature type="transmembrane region" description="Helical" evidence="1">
    <location>
        <begin position="21"/>
        <end position="43"/>
    </location>
</feature>
<dbReference type="EMBL" id="QXFL01000011">
    <property type="protein sequence ID" value="RIV83157.1"/>
    <property type="molecule type" value="Genomic_DNA"/>
</dbReference>
<organism evidence="6 7">
    <name type="scientific">Aurantiacibacter zhengii</name>
    <dbReference type="NCBI Taxonomy" id="2307003"/>
    <lineage>
        <taxon>Bacteria</taxon>
        <taxon>Pseudomonadati</taxon>
        <taxon>Pseudomonadota</taxon>
        <taxon>Alphaproteobacteria</taxon>
        <taxon>Sphingomonadales</taxon>
        <taxon>Erythrobacteraceae</taxon>
        <taxon>Aurantiacibacter</taxon>
    </lineage>
</organism>